<sequence length="73" mass="7998">MAQCRVDQQRLLLELQAEAAHQPIDSHGGFGGHPFGLAEVCENNVSIYEMLPGYLVLVSREVLDSTNKTLSSL</sequence>
<evidence type="ECO:0000313" key="2">
    <source>
        <dbReference type="Proteomes" id="UP000823749"/>
    </source>
</evidence>
<name>A0AAV6KQ95_9ERIC</name>
<proteinExistence type="predicted"/>
<protein>
    <submittedName>
        <fullName evidence="1">Uncharacterized protein</fullName>
    </submittedName>
</protein>
<dbReference type="AlphaFoldDB" id="A0AAV6KQ95"/>
<reference evidence="1" key="1">
    <citation type="submission" date="2020-08" db="EMBL/GenBank/DDBJ databases">
        <title>Plant Genome Project.</title>
        <authorList>
            <person name="Zhang R.-G."/>
        </authorList>
    </citation>
    <scope>NUCLEOTIDE SEQUENCE</scope>
    <source>
        <strain evidence="1">WSP0</strain>
        <tissue evidence="1">Leaf</tissue>
    </source>
</reference>
<dbReference type="EMBL" id="JACTNZ010000004">
    <property type="protein sequence ID" value="KAG5554419.1"/>
    <property type="molecule type" value="Genomic_DNA"/>
</dbReference>
<comment type="caution">
    <text evidence="1">The sequence shown here is derived from an EMBL/GenBank/DDBJ whole genome shotgun (WGS) entry which is preliminary data.</text>
</comment>
<accession>A0AAV6KQ95</accession>
<gene>
    <name evidence="1" type="ORF">RHGRI_012073</name>
</gene>
<keyword evidence="2" id="KW-1185">Reference proteome</keyword>
<evidence type="ECO:0000313" key="1">
    <source>
        <dbReference type="EMBL" id="KAG5554419.1"/>
    </source>
</evidence>
<organism evidence="1 2">
    <name type="scientific">Rhododendron griersonianum</name>
    <dbReference type="NCBI Taxonomy" id="479676"/>
    <lineage>
        <taxon>Eukaryota</taxon>
        <taxon>Viridiplantae</taxon>
        <taxon>Streptophyta</taxon>
        <taxon>Embryophyta</taxon>
        <taxon>Tracheophyta</taxon>
        <taxon>Spermatophyta</taxon>
        <taxon>Magnoliopsida</taxon>
        <taxon>eudicotyledons</taxon>
        <taxon>Gunneridae</taxon>
        <taxon>Pentapetalae</taxon>
        <taxon>asterids</taxon>
        <taxon>Ericales</taxon>
        <taxon>Ericaceae</taxon>
        <taxon>Ericoideae</taxon>
        <taxon>Rhodoreae</taxon>
        <taxon>Rhododendron</taxon>
    </lineage>
</organism>
<dbReference type="Proteomes" id="UP000823749">
    <property type="component" value="Chromosome 4"/>
</dbReference>